<evidence type="ECO:0000259" key="3">
    <source>
        <dbReference type="Pfam" id="PF10785"/>
    </source>
</evidence>
<evidence type="ECO:0000313" key="5">
    <source>
        <dbReference type="EMBL" id="KAJ7695048.1"/>
    </source>
</evidence>
<dbReference type="InterPro" id="IPR053229">
    <property type="entry name" value="NADH-Q_oxidrdct_subunit"/>
</dbReference>
<dbReference type="PANTHER" id="PTHR34062:SF1">
    <property type="entry name" value="NADH-UBIQUINONE OXIDOREDUCTASE 21KDA SUBUNIT N-TERMINAL DOMAIN-CONTAINING PROTEIN"/>
    <property type="match status" value="1"/>
</dbReference>
<accession>A0AAD7DQ91</accession>
<dbReference type="InterPro" id="IPR019721">
    <property type="entry name" value="NADH-UbQ_OxRdtase_su21_N"/>
</dbReference>
<feature type="domain" description="NADH-ubiquinone oxidoreductase 21kDa subunit N-terminal" evidence="3">
    <location>
        <begin position="11"/>
        <end position="93"/>
    </location>
</feature>
<keyword evidence="6" id="KW-1185">Reference proteome</keyword>
<feature type="domain" description="NADH-ubiquinone oxidoreductase 21kDa subunit C-terminal fungi" evidence="4">
    <location>
        <begin position="104"/>
        <end position="166"/>
    </location>
</feature>
<feature type="transmembrane region" description="Helical" evidence="2">
    <location>
        <begin position="34"/>
        <end position="51"/>
    </location>
</feature>
<proteinExistence type="predicted"/>
<name>A0AAD7DQ91_MYCRO</name>
<protein>
    <submittedName>
        <fullName evidence="5">NADH-ubiquinone oxidoreductase complex I, 21 kDa subunit-domain-containing protein</fullName>
    </submittedName>
</protein>
<dbReference type="EMBL" id="JARKIE010000039">
    <property type="protein sequence ID" value="KAJ7695048.1"/>
    <property type="molecule type" value="Genomic_DNA"/>
</dbReference>
<dbReference type="PANTHER" id="PTHR34062">
    <property type="entry name" value="OXIDOREDUCTASE 21 KDA SUBUNIT, PUTATIVE (AFU_ORTHOLOGUE AFUA_4G04750)-RELATED"/>
    <property type="match status" value="1"/>
</dbReference>
<keyword evidence="2" id="KW-0472">Membrane</keyword>
<reference evidence="5" key="1">
    <citation type="submission" date="2023-03" db="EMBL/GenBank/DDBJ databases">
        <title>Massive genome expansion in bonnet fungi (Mycena s.s.) driven by repeated elements and novel gene families across ecological guilds.</title>
        <authorList>
            <consortium name="Lawrence Berkeley National Laboratory"/>
            <person name="Harder C.B."/>
            <person name="Miyauchi S."/>
            <person name="Viragh M."/>
            <person name="Kuo A."/>
            <person name="Thoen E."/>
            <person name="Andreopoulos B."/>
            <person name="Lu D."/>
            <person name="Skrede I."/>
            <person name="Drula E."/>
            <person name="Henrissat B."/>
            <person name="Morin E."/>
            <person name="Kohler A."/>
            <person name="Barry K."/>
            <person name="LaButti K."/>
            <person name="Morin E."/>
            <person name="Salamov A."/>
            <person name="Lipzen A."/>
            <person name="Mereny Z."/>
            <person name="Hegedus B."/>
            <person name="Baldrian P."/>
            <person name="Stursova M."/>
            <person name="Weitz H."/>
            <person name="Taylor A."/>
            <person name="Grigoriev I.V."/>
            <person name="Nagy L.G."/>
            <person name="Martin F."/>
            <person name="Kauserud H."/>
        </authorList>
    </citation>
    <scope>NUCLEOTIDE SEQUENCE</scope>
    <source>
        <strain evidence="5">CBHHK067</strain>
    </source>
</reference>
<feature type="transmembrane region" description="Helical" evidence="2">
    <location>
        <begin position="63"/>
        <end position="81"/>
    </location>
</feature>
<dbReference type="Pfam" id="PF10785">
    <property type="entry name" value="NADH-u_ox-rdase"/>
    <property type="match status" value="1"/>
</dbReference>
<feature type="region of interest" description="Disordered" evidence="1">
    <location>
        <begin position="198"/>
        <end position="220"/>
    </location>
</feature>
<comment type="caution">
    <text evidence="5">The sequence shown here is derived from an EMBL/GenBank/DDBJ whole genome shotgun (WGS) entry which is preliminary data.</text>
</comment>
<keyword evidence="2" id="KW-1133">Transmembrane helix</keyword>
<sequence>MSSIRPREGNHKYPLIDCDPHASRVIRYMRPSDYATWAAYTAGTPAAFLVWEKIDHTGIRLRPQLYMGAWLGFCAGFFISYSRSSMRFWGWSENAREEARDLAELSQLAREGKPLYGVSSQPAWVQAAAHRNSQYSQLKFSLFPMLNLVNHPYHGTDPAKYGVKAEPDVLETQEGLRPGEKLGRFPKNSPENIAQGWKELTSKHKDSTSEQVQELMKSRN</sequence>
<dbReference type="InterPro" id="IPR024549">
    <property type="entry name" value="NADH-UbQ_OxRdtase_su21_C_fun"/>
</dbReference>
<gene>
    <name evidence="5" type="ORF">B0H17DRAFT_1056172</name>
</gene>
<dbReference type="Proteomes" id="UP001221757">
    <property type="component" value="Unassembled WGS sequence"/>
</dbReference>
<dbReference type="AlphaFoldDB" id="A0AAD7DQ91"/>
<keyword evidence="2" id="KW-0812">Transmembrane</keyword>
<evidence type="ECO:0000256" key="2">
    <source>
        <dbReference type="SAM" id="Phobius"/>
    </source>
</evidence>
<feature type="region of interest" description="Disordered" evidence="1">
    <location>
        <begin position="173"/>
        <end position="192"/>
    </location>
</feature>
<evidence type="ECO:0000313" key="6">
    <source>
        <dbReference type="Proteomes" id="UP001221757"/>
    </source>
</evidence>
<dbReference type="Pfam" id="PF12853">
    <property type="entry name" value="NADH_u_ox_C"/>
    <property type="match status" value="1"/>
</dbReference>
<organism evidence="5 6">
    <name type="scientific">Mycena rosella</name>
    <name type="common">Pink bonnet</name>
    <name type="synonym">Agaricus rosellus</name>
    <dbReference type="NCBI Taxonomy" id="1033263"/>
    <lineage>
        <taxon>Eukaryota</taxon>
        <taxon>Fungi</taxon>
        <taxon>Dikarya</taxon>
        <taxon>Basidiomycota</taxon>
        <taxon>Agaricomycotina</taxon>
        <taxon>Agaricomycetes</taxon>
        <taxon>Agaricomycetidae</taxon>
        <taxon>Agaricales</taxon>
        <taxon>Marasmiineae</taxon>
        <taxon>Mycenaceae</taxon>
        <taxon>Mycena</taxon>
    </lineage>
</organism>
<evidence type="ECO:0000256" key="1">
    <source>
        <dbReference type="SAM" id="MobiDB-lite"/>
    </source>
</evidence>
<evidence type="ECO:0000259" key="4">
    <source>
        <dbReference type="Pfam" id="PF12853"/>
    </source>
</evidence>